<dbReference type="Proteomes" id="UP000708208">
    <property type="component" value="Unassembled WGS sequence"/>
</dbReference>
<sequence length="105" mass="11837">MEVTVAYACGSFLIRKYSYDPTHATEWLQPASTSSISEATGQRIGPSQAEIMCEDRGVCCCPDTSDLTHKADHRWFLVLLMLSCRHQTNQIFHCSCARSHHEANF</sequence>
<dbReference type="AlphaFoldDB" id="A0A8J2JLL2"/>
<protein>
    <submittedName>
        <fullName evidence="1">Uncharacterized protein</fullName>
    </submittedName>
</protein>
<proteinExistence type="predicted"/>
<evidence type="ECO:0000313" key="2">
    <source>
        <dbReference type="Proteomes" id="UP000708208"/>
    </source>
</evidence>
<keyword evidence="2" id="KW-1185">Reference proteome</keyword>
<reference evidence="1" key="1">
    <citation type="submission" date="2021-06" db="EMBL/GenBank/DDBJ databases">
        <authorList>
            <person name="Hodson N. C."/>
            <person name="Mongue J. A."/>
            <person name="Jaron S. K."/>
        </authorList>
    </citation>
    <scope>NUCLEOTIDE SEQUENCE</scope>
</reference>
<organism evidence="1 2">
    <name type="scientific">Allacma fusca</name>
    <dbReference type="NCBI Taxonomy" id="39272"/>
    <lineage>
        <taxon>Eukaryota</taxon>
        <taxon>Metazoa</taxon>
        <taxon>Ecdysozoa</taxon>
        <taxon>Arthropoda</taxon>
        <taxon>Hexapoda</taxon>
        <taxon>Collembola</taxon>
        <taxon>Symphypleona</taxon>
        <taxon>Sminthuridae</taxon>
        <taxon>Allacma</taxon>
    </lineage>
</organism>
<accession>A0A8J2JLL2</accession>
<dbReference type="EMBL" id="CAJVCH010062529">
    <property type="protein sequence ID" value="CAG7719570.1"/>
    <property type="molecule type" value="Genomic_DNA"/>
</dbReference>
<gene>
    <name evidence="1" type="ORF">AFUS01_LOCUS8890</name>
</gene>
<comment type="caution">
    <text evidence="1">The sequence shown here is derived from an EMBL/GenBank/DDBJ whole genome shotgun (WGS) entry which is preliminary data.</text>
</comment>
<evidence type="ECO:0000313" key="1">
    <source>
        <dbReference type="EMBL" id="CAG7719570.1"/>
    </source>
</evidence>
<name>A0A8J2JLL2_9HEXA</name>